<comment type="caution">
    <text evidence="2">The sequence shown here is derived from an EMBL/GenBank/DDBJ whole genome shotgun (WGS) entry which is preliminary data.</text>
</comment>
<dbReference type="Proteomes" id="UP001066276">
    <property type="component" value="Chromosome 5"/>
</dbReference>
<feature type="compositionally biased region" description="Basic and acidic residues" evidence="1">
    <location>
        <begin position="76"/>
        <end position="93"/>
    </location>
</feature>
<proteinExistence type="predicted"/>
<feature type="compositionally biased region" description="Basic and acidic residues" evidence="1">
    <location>
        <begin position="34"/>
        <end position="69"/>
    </location>
</feature>
<accession>A0AAV7RHF6</accession>
<dbReference type="AlphaFoldDB" id="A0AAV7RHF6"/>
<protein>
    <submittedName>
        <fullName evidence="2">Uncharacterized protein</fullName>
    </submittedName>
</protein>
<gene>
    <name evidence="2" type="ORF">NDU88_004640</name>
</gene>
<evidence type="ECO:0000313" key="3">
    <source>
        <dbReference type="Proteomes" id="UP001066276"/>
    </source>
</evidence>
<evidence type="ECO:0000256" key="1">
    <source>
        <dbReference type="SAM" id="MobiDB-lite"/>
    </source>
</evidence>
<feature type="region of interest" description="Disordered" evidence="1">
    <location>
        <begin position="1"/>
        <end position="95"/>
    </location>
</feature>
<evidence type="ECO:0000313" key="2">
    <source>
        <dbReference type="EMBL" id="KAJ1151861.1"/>
    </source>
</evidence>
<name>A0AAV7RHF6_PLEWA</name>
<keyword evidence="3" id="KW-1185">Reference proteome</keyword>
<sequence>MTPIVKRALPVTECDPGPQGLYPGGSNKSNSVRDAVRYLDIRVESPSKEEAMRKTPASRKEEASKRSKPPEVQSEEAGKKEQSILRPSHERSCHVPGGVWLTQVRLCFQV</sequence>
<dbReference type="EMBL" id="JANPWB010000009">
    <property type="protein sequence ID" value="KAJ1151861.1"/>
    <property type="molecule type" value="Genomic_DNA"/>
</dbReference>
<reference evidence="2" key="1">
    <citation type="journal article" date="2022" name="bioRxiv">
        <title>Sequencing and chromosome-scale assembly of the giantPleurodeles waltlgenome.</title>
        <authorList>
            <person name="Brown T."/>
            <person name="Elewa A."/>
            <person name="Iarovenko S."/>
            <person name="Subramanian E."/>
            <person name="Araus A.J."/>
            <person name="Petzold A."/>
            <person name="Susuki M."/>
            <person name="Suzuki K.-i.T."/>
            <person name="Hayashi T."/>
            <person name="Toyoda A."/>
            <person name="Oliveira C."/>
            <person name="Osipova E."/>
            <person name="Leigh N.D."/>
            <person name="Simon A."/>
            <person name="Yun M.H."/>
        </authorList>
    </citation>
    <scope>NUCLEOTIDE SEQUENCE</scope>
    <source>
        <strain evidence="2">20211129_DDA</strain>
        <tissue evidence="2">Liver</tissue>
    </source>
</reference>
<organism evidence="2 3">
    <name type="scientific">Pleurodeles waltl</name>
    <name type="common">Iberian ribbed newt</name>
    <dbReference type="NCBI Taxonomy" id="8319"/>
    <lineage>
        <taxon>Eukaryota</taxon>
        <taxon>Metazoa</taxon>
        <taxon>Chordata</taxon>
        <taxon>Craniata</taxon>
        <taxon>Vertebrata</taxon>
        <taxon>Euteleostomi</taxon>
        <taxon>Amphibia</taxon>
        <taxon>Batrachia</taxon>
        <taxon>Caudata</taxon>
        <taxon>Salamandroidea</taxon>
        <taxon>Salamandridae</taxon>
        <taxon>Pleurodelinae</taxon>
        <taxon>Pleurodeles</taxon>
    </lineage>
</organism>